<dbReference type="RefSeq" id="WP_153545621.1">
    <property type="nucleotide sequence ID" value="NZ_WIXK01000002.1"/>
</dbReference>
<dbReference type="InterPro" id="IPR010664">
    <property type="entry name" value="LipoPS_assembly_LptC-rel"/>
</dbReference>
<evidence type="ECO:0000256" key="1">
    <source>
        <dbReference type="SAM" id="Phobius"/>
    </source>
</evidence>
<accession>A0A844ARW5</accession>
<keyword evidence="1" id="KW-0812">Transmembrane</keyword>
<protein>
    <recommendedName>
        <fullName evidence="4">Lipopolysaccharide export system protein LptC</fullName>
    </recommendedName>
</protein>
<evidence type="ECO:0008006" key="4">
    <source>
        <dbReference type="Google" id="ProtNLM"/>
    </source>
</evidence>
<organism evidence="2 3">
    <name type="scientific">Tritonibacter aquimaris</name>
    <dbReference type="NCBI Taxonomy" id="2663379"/>
    <lineage>
        <taxon>Bacteria</taxon>
        <taxon>Pseudomonadati</taxon>
        <taxon>Pseudomonadota</taxon>
        <taxon>Alphaproteobacteria</taxon>
        <taxon>Rhodobacterales</taxon>
        <taxon>Paracoccaceae</taxon>
        <taxon>Tritonibacter</taxon>
    </lineage>
</organism>
<dbReference type="AlphaFoldDB" id="A0A844ARW5"/>
<sequence length="199" mass="21538">MDRYSRIVALLKVILPLAALALLSIIFLISRGSDQEAAIPFAQTEIEERMRGQQITAPFFAGSTEAGDEILVSAQNIRRDAATNEGTSEGLYAVMRLSKGGKISLRSDLGSLEIAKQIAHFSGDVLIQTYDGTRVETEQLDAHLDEIFAVSPTPITATGIIGTLSAGAMQIHTKSQGKSVHILFNKGVKLVYDPKQPER</sequence>
<evidence type="ECO:0000313" key="2">
    <source>
        <dbReference type="EMBL" id="MQY41928.1"/>
    </source>
</evidence>
<comment type="caution">
    <text evidence="2">The sequence shown here is derived from an EMBL/GenBank/DDBJ whole genome shotgun (WGS) entry which is preliminary data.</text>
</comment>
<dbReference type="Gene3D" id="2.60.450.10">
    <property type="entry name" value="Lipopolysaccharide (LPS) transport protein A like domain"/>
    <property type="match status" value="1"/>
</dbReference>
<dbReference type="EMBL" id="WIXK01000002">
    <property type="protein sequence ID" value="MQY41928.1"/>
    <property type="molecule type" value="Genomic_DNA"/>
</dbReference>
<proteinExistence type="predicted"/>
<feature type="transmembrane region" description="Helical" evidence="1">
    <location>
        <begin position="7"/>
        <end position="29"/>
    </location>
</feature>
<keyword evidence="1" id="KW-0472">Membrane</keyword>
<dbReference type="Proteomes" id="UP000436694">
    <property type="component" value="Unassembled WGS sequence"/>
</dbReference>
<keyword evidence="1" id="KW-1133">Transmembrane helix</keyword>
<name>A0A844ARW5_9RHOB</name>
<gene>
    <name evidence="2" type="ORF">GG681_04695</name>
</gene>
<keyword evidence="3" id="KW-1185">Reference proteome</keyword>
<evidence type="ECO:0000313" key="3">
    <source>
        <dbReference type="Proteomes" id="UP000436694"/>
    </source>
</evidence>
<reference evidence="2 3" key="1">
    <citation type="submission" date="2019-10" db="EMBL/GenBank/DDBJ databases">
        <title>Epibacterium sp. nov., isolated from seawater.</title>
        <authorList>
            <person name="Zhang X."/>
            <person name="Li N."/>
        </authorList>
    </citation>
    <scope>NUCLEOTIDE SEQUENCE [LARGE SCALE GENOMIC DNA]</scope>
    <source>
        <strain evidence="2 3">SM1969</strain>
    </source>
</reference>
<dbReference type="Pfam" id="PF06835">
    <property type="entry name" value="LptC"/>
    <property type="match status" value="1"/>
</dbReference>